<feature type="transmembrane region" description="Helical" evidence="1">
    <location>
        <begin position="208"/>
        <end position="225"/>
    </location>
</feature>
<sequence>MALPDFPIDEAYLIGGWLASFFWGLYTLLFCMTLYSVHEKRRGGVNRFTTGSIVILYILATTHVSLVLVRLIQGFVLQRDTIGPVFYFVDIGEHVNVAKDYIYITILAIGDSVIVWRLYVVWGRNIRVAVFPMVMIVGELIAGYGAISMSLLPNPNPDTQANWGTGMYVMSMTTNIIVTGAVAVRIWYMTTQTRQVMGEYDSGRYNRAILLIVESGALIAASKVIEFTLFELSPTGGPDGLNAMYIVYEIIPQITGLAPTAIVYAVNNGFTQKDSLYSAKSTIAFNAPHHSTLSSSTQDNSSLSTTGFFANDHIQGAKHIKGDPAFELTAKVPRGAVPPSSLEFTV</sequence>
<proteinExistence type="predicted"/>
<keyword evidence="4" id="KW-1185">Reference proteome</keyword>
<evidence type="ECO:0000256" key="1">
    <source>
        <dbReference type="SAM" id="Phobius"/>
    </source>
</evidence>
<dbReference type="EMBL" id="ML145114">
    <property type="protein sequence ID" value="TBU59423.1"/>
    <property type="molecule type" value="Genomic_DNA"/>
</dbReference>
<feature type="transmembrane region" description="Helical" evidence="1">
    <location>
        <begin position="101"/>
        <end position="121"/>
    </location>
</feature>
<keyword evidence="1" id="KW-0472">Membrane</keyword>
<dbReference type="Proteomes" id="UP000292957">
    <property type="component" value="Unassembled WGS sequence"/>
</dbReference>
<gene>
    <name evidence="3" type="ORF">BD310DRAFT_414860</name>
    <name evidence="2" type="ORF">BD311DRAFT_792156</name>
</gene>
<name>A0A4V2K5F0_9APHY</name>
<feature type="transmembrane region" description="Helical" evidence="1">
    <location>
        <begin position="245"/>
        <end position="266"/>
    </location>
</feature>
<feature type="transmembrane region" description="Helical" evidence="1">
    <location>
        <begin position="128"/>
        <end position="147"/>
    </location>
</feature>
<dbReference type="Proteomes" id="UP000292082">
    <property type="component" value="Unassembled WGS sequence"/>
</dbReference>
<evidence type="ECO:0008006" key="5">
    <source>
        <dbReference type="Google" id="ProtNLM"/>
    </source>
</evidence>
<feature type="transmembrane region" description="Helical" evidence="1">
    <location>
        <begin position="48"/>
        <end position="72"/>
    </location>
</feature>
<feature type="transmembrane region" description="Helical" evidence="1">
    <location>
        <begin position="12"/>
        <end position="36"/>
    </location>
</feature>
<keyword evidence="1" id="KW-0812">Transmembrane</keyword>
<dbReference type="AlphaFoldDB" id="A0A4V2K5F0"/>
<evidence type="ECO:0000313" key="4">
    <source>
        <dbReference type="Proteomes" id="UP000292082"/>
    </source>
</evidence>
<organism evidence="2">
    <name type="scientific">Dichomitus squalens</name>
    <dbReference type="NCBI Taxonomy" id="114155"/>
    <lineage>
        <taxon>Eukaryota</taxon>
        <taxon>Fungi</taxon>
        <taxon>Dikarya</taxon>
        <taxon>Basidiomycota</taxon>
        <taxon>Agaricomycotina</taxon>
        <taxon>Agaricomycetes</taxon>
        <taxon>Polyporales</taxon>
        <taxon>Polyporaceae</taxon>
        <taxon>Dichomitus</taxon>
    </lineage>
</organism>
<accession>A0A4V2K5F0</accession>
<reference evidence="2 4" key="1">
    <citation type="submission" date="2019-01" db="EMBL/GenBank/DDBJ databases">
        <title>Draft genome sequences of three monokaryotic isolates of the white-rot basidiomycete fungus Dichomitus squalens.</title>
        <authorList>
            <consortium name="DOE Joint Genome Institute"/>
            <person name="Lopez S.C."/>
            <person name="Andreopoulos B."/>
            <person name="Pangilinan J."/>
            <person name="Lipzen A."/>
            <person name="Riley R."/>
            <person name="Ahrendt S."/>
            <person name="Ng V."/>
            <person name="Barry K."/>
            <person name="Daum C."/>
            <person name="Grigoriev I.V."/>
            <person name="Hilden K.S."/>
            <person name="Makela M.R."/>
            <person name="de Vries R.P."/>
        </authorList>
    </citation>
    <scope>NUCLEOTIDE SEQUENCE [LARGE SCALE GENOMIC DNA]</scope>
    <source>
        <strain evidence="3 4">CBS 464.89</strain>
        <strain evidence="2">OM18370.1</strain>
    </source>
</reference>
<feature type="transmembrane region" description="Helical" evidence="1">
    <location>
        <begin position="167"/>
        <end position="188"/>
    </location>
</feature>
<evidence type="ECO:0000313" key="3">
    <source>
        <dbReference type="EMBL" id="TBU59423.1"/>
    </source>
</evidence>
<dbReference type="OrthoDB" id="3357408at2759"/>
<dbReference type="EMBL" id="ML143538">
    <property type="protein sequence ID" value="TBU22524.1"/>
    <property type="molecule type" value="Genomic_DNA"/>
</dbReference>
<protein>
    <recommendedName>
        <fullName evidence="5">Integral membrane protein</fullName>
    </recommendedName>
</protein>
<keyword evidence="1" id="KW-1133">Transmembrane helix</keyword>
<evidence type="ECO:0000313" key="2">
    <source>
        <dbReference type="EMBL" id="TBU22524.1"/>
    </source>
</evidence>